<reference evidence="1" key="1">
    <citation type="submission" date="2018-10" db="EMBL/GenBank/DDBJ databases">
        <title>Effector identification in a new, highly contiguous assembly of the strawberry crown rot pathogen Phytophthora cactorum.</title>
        <authorList>
            <person name="Armitage A.D."/>
            <person name="Nellist C.F."/>
            <person name="Bates H."/>
            <person name="Vickerstaff R.J."/>
            <person name="Harrison R.J."/>
        </authorList>
    </citation>
    <scope>NUCLEOTIDE SEQUENCE</scope>
    <source>
        <strain evidence="1">4040</strain>
    </source>
</reference>
<dbReference type="AlphaFoldDB" id="A0A8T1BJU6"/>
<dbReference type="EMBL" id="RCMK01001013">
    <property type="protein sequence ID" value="KAG2904739.1"/>
    <property type="molecule type" value="Genomic_DNA"/>
</dbReference>
<evidence type="ECO:0008006" key="3">
    <source>
        <dbReference type="Google" id="ProtNLM"/>
    </source>
</evidence>
<evidence type="ECO:0000313" key="1">
    <source>
        <dbReference type="EMBL" id="KAG2904739.1"/>
    </source>
</evidence>
<gene>
    <name evidence="1" type="ORF">PC117_g20954</name>
</gene>
<protein>
    <recommendedName>
        <fullName evidence="3">BED-type domain-containing protein</fullName>
    </recommendedName>
</protein>
<name>A0A8T1BJU6_9STRA</name>
<organism evidence="1 2">
    <name type="scientific">Phytophthora cactorum</name>
    <dbReference type="NCBI Taxonomy" id="29920"/>
    <lineage>
        <taxon>Eukaryota</taxon>
        <taxon>Sar</taxon>
        <taxon>Stramenopiles</taxon>
        <taxon>Oomycota</taxon>
        <taxon>Peronosporomycetes</taxon>
        <taxon>Peronosporales</taxon>
        <taxon>Peronosporaceae</taxon>
        <taxon>Phytophthora</taxon>
    </lineage>
</organism>
<proteinExistence type="predicted"/>
<dbReference type="PANTHER" id="PTHR40866:SF1">
    <property type="entry name" value="BED-TYPE DOMAIN-CONTAINING PROTEIN"/>
    <property type="match status" value="1"/>
</dbReference>
<sequence>MKNAEFVNLLYKNATATEGTCSFCNRVVKQKKQAGYKNLITHLQDFHNGYETVAEECVKNNCEPLSSMFVHKDAADTYGWTKLVALKTFPFTHVDDPIIRYAIRYKAMDRATLLKRMVALVGVVDTNSAEKLAGEKFALVFDGLTDSAEHAIAFFAATKQGLRFLAFLPFQDESSMTAAEHIDFLDMVLSQYMYGLVGAGLLYNTTASDDFKLLIQMMTVLILLLDPRTKLSVESLIRSTTSNGSEVDGKDNEIANEKDKEAVQNQQVVDVNAAGNNLLVDAHREMYASLNPNPDSAAQGATTIVSLNVDLVPAADDEKVICGAAVQTRKPNAPPSSLHDQVSKILEEWRQYTVDWVSTAVLHSADDTKTNDDFTPLLSVRRNGVVCWRVVAICKRVDILRWFRETV</sequence>
<dbReference type="VEuPathDB" id="FungiDB:PC110_g13763"/>
<comment type="caution">
    <text evidence="1">The sequence shown here is derived from an EMBL/GenBank/DDBJ whole genome shotgun (WGS) entry which is preliminary data.</text>
</comment>
<evidence type="ECO:0000313" key="2">
    <source>
        <dbReference type="Proteomes" id="UP000736787"/>
    </source>
</evidence>
<dbReference type="PANTHER" id="PTHR40866">
    <property type="entry name" value="BED-TYPE DOMAIN-CONTAINING PROTEIN"/>
    <property type="match status" value="1"/>
</dbReference>
<dbReference type="VEuPathDB" id="FungiDB:PC110_g18584"/>
<dbReference type="Proteomes" id="UP000736787">
    <property type="component" value="Unassembled WGS sequence"/>
</dbReference>
<accession>A0A8T1BJU6</accession>